<dbReference type="AlphaFoldDB" id="A0A9W8AXH3"/>
<dbReference type="OrthoDB" id="6284126at2759"/>
<dbReference type="Proteomes" id="UP001151582">
    <property type="component" value="Unassembled WGS sequence"/>
</dbReference>
<evidence type="ECO:0000256" key="1">
    <source>
        <dbReference type="SAM" id="MobiDB-lite"/>
    </source>
</evidence>
<keyword evidence="2" id="KW-0418">Kinase</keyword>
<evidence type="ECO:0000313" key="2">
    <source>
        <dbReference type="EMBL" id="KAJ1967513.1"/>
    </source>
</evidence>
<organism evidence="2 3">
    <name type="scientific">Dimargaris verticillata</name>
    <dbReference type="NCBI Taxonomy" id="2761393"/>
    <lineage>
        <taxon>Eukaryota</taxon>
        <taxon>Fungi</taxon>
        <taxon>Fungi incertae sedis</taxon>
        <taxon>Zoopagomycota</taxon>
        <taxon>Kickxellomycotina</taxon>
        <taxon>Dimargaritomycetes</taxon>
        <taxon>Dimargaritales</taxon>
        <taxon>Dimargaritaceae</taxon>
        <taxon>Dimargaris</taxon>
    </lineage>
</organism>
<feature type="region of interest" description="Disordered" evidence="1">
    <location>
        <begin position="85"/>
        <end position="109"/>
    </location>
</feature>
<feature type="compositionally biased region" description="Low complexity" evidence="1">
    <location>
        <begin position="91"/>
        <end position="100"/>
    </location>
</feature>
<gene>
    <name evidence="2" type="primary">CTK1_2</name>
    <name evidence="2" type="ORF">H4R34_006381</name>
</gene>
<feature type="non-terminal residue" evidence="2">
    <location>
        <position position="1"/>
    </location>
</feature>
<evidence type="ECO:0000313" key="3">
    <source>
        <dbReference type="Proteomes" id="UP001151582"/>
    </source>
</evidence>
<reference evidence="2" key="1">
    <citation type="submission" date="2022-07" db="EMBL/GenBank/DDBJ databases">
        <title>Phylogenomic reconstructions and comparative analyses of Kickxellomycotina fungi.</title>
        <authorList>
            <person name="Reynolds N.K."/>
            <person name="Stajich J.E."/>
            <person name="Barry K."/>
            <person name="Grigoriev I.V."/>
            <person name="Crous P."/>
            <person name="Smith M.E."/>
        </authorList>
    </citation>
    <scope>NUCLEOTIDE SEQUENCE</scope>
    <source>
        <strain evidence="2">RSA 567</strain>
    </source>
</reference>
<dbReference type="InterPro" id="IPR011009">
    <property type="entry name" value="Kinase-like_dom_sf"/>
</dbReference>
<dbReference type="EMBL" id="JANBQB010002329">
    <property type="protein sequence ID" value="KAJ1967513.1"/>
    <property type="molecule type" value="Genomic_DNA"/>
</dbReference>
<dbReference type="EC" id="2.7.11.2" evidence="2"/>
<dbReference type="Gene3D" id="1.10.510.10">
    <property type="entry name" value="Transferase(Phosphotransferase) domain 1"/>
    <property type="match status" value="1"/>
</dbReference>
<dbReference type="SUPFAM" id="SSF56112">
    <property type="entry name" value="Protein kinase-like (PK-like)"/>
    <property type="match status" value="1"/>
</dbReference>
<dbReference type="GO" id="GO:0004740">
    <property type="term" value="F:pyruvate dehydrogenase (acetyl-transferring) kinase activity"/>
    <property type="evidence" value="ECO:0007669"/>
    <property type="project" value="UniProtKB-EC"/>
</dbReference>
<name>A0A9W8AXH3_9FUNG</name>
<protein>
    <submittedName>
        <fullName evidence="2">Kinase subunit of RNA polymerase II carboxy-terminal domain kinase I</fullName>
        <ecNumber evidence="2">2.7.11.2</ecNumber>
    </submittedName>
</protein>
<comment type="caution">
    <text evidence="2">The sequence shown here is derived from an EMBL/GenBank/DDBJ whole genome shotgun (WGS) entry which is preliminary data.</text>
</comment>
<accession>A0A9W8AXH3</accession>
<proteinExistence type="predicted"/>
<keyword evidence="2" id="KW-0808">Transferase</keyword>
<keyword evidence="3" id="KW-1185">Reference proteome</keyword>
<sequence length="109" mass="12649">YPWYALLRGRTKYPRQLRERFGKVSMISPEAMHLIEALLTYSPAHRITAQAALAHPYFTSEEPAPATPSAIPVVEGDWHEFEYKAKRRQMQRQQQQQKGQLPATKPLEM</sequence>